<reference evidence="17 18" key="1">
    <citation type="submission" date="2016-10" db="EMBL/GenBank/DDBJ databases">
        <authorList>
            <person name="de Groot N.N."/>
        </authorList>
    </citation>
    <scope>NUCLEOTIDE SEQUENCE [LARGE SCALE GENOMIC DNA]</scope>
    <source>
        <strain evidence="17 18">HLD2</strain>
    </source>
</reference>
<gene>
    <name evidence="17" type="ORF">SAMN03097708_01216</name>
</gene>
<name>A0A1G5Q2I4_9GAMM</name>
<keyword evidence="18" id="KW-1185">Reference proteome</keyword>
<keyword evidence="4" id="KW-1134">Transmembrane beta strand</keyword>
<protein>
    <submittedName>
        <fullName evidence="17">Polysaccharide export outer membrane protein</fullName>
    </submittedName>
</protein>
<evidence type="ECO:0000256" key="11">
    <source>
        <dbReference type="ARBA" id="ARBA00023136"/>
    </source>
</evidence>
<dbReference type="OrthoDB" id="9808421at2"/>
<evidence type="ECO:0000259" key="15">
    <source>
        <dbReference type="Pfam" id="PF02563"/>
    </source>
</evidence>
<evidence type="ECO:0000256" key="8">
    <source>
        <dbReference type="ARBA" id="ARBA00023047"/>
    </source>
</evidence>
<keyword evidence="13" id="KW-0998">Cell outer membrane</keyword>
<evidence type="ECO:0000256" key="7">
    <source>
        <dbReference type="ARBA" id="ARBA00022729"/>
    </source>
</evidence>
<sequence>MRTATILLAGSVLVLGLNGCTQLDQIRGKTAASQPVNPEGEQAEVNYIIGPGDSLEVFVWGNPDLSATVPVRPDGRITTPLVEDVQASGKSPSELARAMEERLARYVKHPVVTVTVSEVVGRATEQIRVVGQAVEPRMIPYSEDLTVLDVLIAVGGLTEFAAGNRASIVRKVGKTDKQQFNVRLADLVKDGDISANVEMRPGDILIIPESFF</sequence>
<evidence type="ECO:0000256" key="5">
    <source>
        <dbReference type="ARBA" id="ARBA00022597"/>
    </source>
</evidence>
<dbReference type="Gene3D" id="3.30.1950.10">
    <property type="entry name" value="wza like domain"/>
    <property type="match status" value="1"/>
</dbReference>
<dbReference type="PANTHER" id="PTHR33619:SF3">
    <property type="entry name" value="POLYSACCHARIDE EXPORT PROTEIN GFCE-RELATED"/>
    <property type="match status" value="1"/>
</dbReference>
<feature type="domain" description="Polysaccharide export protein N-terminal" evidence="15">
    <location>
        <begin position="42"/>
        <end position="116"/>
    </location>
</feature>
<evidence type="ECO:0000256" key="14">
    <source>
        <dbReference type="ARBA" id="ARBA00023288"/>
    </source>
</evidence>
<dbReference type="InterPro" id="IPR054765">
    <property type="entry name" value="SLBB_dom"/>
</dbReference>
<evidence type="ECO:0000256" key="3">
    <source>
        <dbReference type="ARBA" id="ARBA00022448"/>
    </source>
</evidence>
<evidence type="ECO:0000256" key="12">
    <source>
        <dbReference type="ARBA" id="ARBA00023139"/>
    </source>
</evidence>
<dbReference type="GO" id="GO:0006811">
    <property type="term" value="P:monoatomic ion transport"/>
    <property type="evidence" value="ECO:0007669"/>
    <property type="project" value="UniProtKB-KW"/>
</dbReference>
<evidence type="ECO:0000256" key="10">
    <source>
        <dbReference type="ARBA" id="ARBA00023114"/>
    </source>
</evidence>
<dbReference type="RefSeq" id="WP_092994359.1">
    <property type="nucleotide sequence ID" value="NZ_FMWD01000003.1"/>
</dbReference>
<dbReference type="AlphaFoldDB" id="A0A1G5Q2I4"/>
<dbReference type="STRING" id="415747.SAMN03097708_01216"/>
<keyword evidence="9" id="KW-0406">Ion transport</keyword>
<proteinExistence type="inferred from homology"/>
<evidence type="ECO:0000256" key="9">
    <source>
        <dbReference type="ARBA" id="ARBA00023065"/>
    </source>
</evidence>
<evidence type="ECO:0000313" key="18">
    <source>
        <dbReference type="Proteomes" id="UP000199648"/>
    </source>
</evidence>
<evidence type="ECO:0000256" key="13">
    <source>
        <dbReference type="ARBA" id="ARBA00023237"/>
    </source>
</evidence>
<keyword evidence="7" id="KW-0732">Signal</keyword>
<evidence type="ECO:0000256" key="2">
    <source>
        <dbReference type="ARBA" id="ARBA00009450"/>
    </source>
</evidence>
<keyword evidence="14" id="KW-0449">Lipoprotein</keyword>
<evidence type="ECO:0000256" key="1">
    <source>
        <dbReference type="ARBA" id="ARBA00004571"/>
    </source>
</evidence>
<dbReference type="Pfam" id="PF02563">
    <property type="entry name" value="Poly_export"/>
    <property type="match status" value="1"/>
</dbReference>
<dbReference type="Pfam" id="PF22461">
    <property type="entry name" value="SLBB_2"/>
    <property type="match status" value="1"/>
</dbReference>
<keyword evidence="11" id="KW-0472">Membrane</keyword>
<dbReference type="NCBIfam" id="TIGR03027">
    <property type="entry name" value="pepcterm_export"/>
    <property type="match status" value="1"/>
</dbReference>
<accession>A0A1G5Q2I4</accession>
<keyword evidence="8" id="KW-0625">Polysaccharide transport</keyword>
<dbReference type="Proteomes" id="UP000199648">
    <property type="component" value="Unassembled WGS sequence"/>
</dbReference>
<dbReference type="GO" id="GO:0046930">
    <property type="term" value="C:pore complex"/>
    <property type="evidence" value="ECO:0007669"/>
    <property type="project" value="UniProtKB-KW"/>
</dbReference>
<dbReference type="PANTHER" id="PTHR33619">
    <property type="entry name" value="POLYSACCHARIDE EXPORT PROTEIN GFCE-RELATED"/>
    <property type="match status" value="1"/>
</dbReference>
<organism evidence="17 18">
    <name type="scientific">Thiohalomonas denitrificans</name>
    <dbReference type="NCBI Taxonomy" id="415747"/>
    <lineage>
        <taxon>Bacteria</taxon>
        <taxon>Pseudomonadati</taxon>
        <taxon>Pseudomonadota</taxon>
        <taxon>Gammaproteobacteria</taxon>
        <taxon>Thiohalomonadales</taxon>
        <taxon>Thiohalomonadaceae</taxon>
        <taxon>Thiohalomonas</taxon>
    </lineage>
</organism>
<dbReference type="InterPro" id="IPR049712">
    <property type="entry name" value="Poly_export"/>
</dbReference>
<comment type="subcellular location">
    <subcellularLocation>
        <location evidence="1">Cell outer membrane</location>
        <topology evidence="1">Multi-pass membrane protein</topology>
    </subcellularLocation>
</comment>
<keyword evidence="12" id="KW-0564">Palmitate</keyword>
<evidence type="ECO:0000256" key="6">
    <source>
        <dbReference type="ARBA" id="ARBA00022692"/>
    </source>
</evidence>
<comment type="similarity">
    <text evidence="2">Belongs to the BexD/CtrA/VexA family.</text>
</comment>
<evidence type="ECO:0000256" key="4">
    <source>
        <dbReference type="ARBA" id="ARBA00022452"/>
    </source>
</evidence>
<evidence type="ECO:0000259" key="16">
    <source>
        <dbReference type="Pfam" id="PF22461"/>
    </source>
</evidence>
<dbReference type="InterPro" id="IPR017477">
    <property type="entry name" value="PEP-CTERM_polysacc_export"/>
</dbReference>
<dbReference type="Gene3D" id="3.10.560.10">
    <property type="entry name" value="Outer membrane lipoprotein wza domain like"/>
    <property type="match status" value="1"/>
</dbReference>
<keyword evidence="5" id="KW-0762">Sugar transport</keyword>
<keyword evidence="6" id="KW-0812">Transmembrane</keyword>
<keyword evidence="10" id="KW-0626">Porin</keyword>
<feature type="domain" description="SLBB" evidence="16">
    <location>
        <begin position="127"/>
        <end position="207"/>
    </location>
</feature>
<dbReference type="EMBL" id="FMWD01000003">
    <property type="protein sequence ID" value="SCZ55872.1"/>
    <property type="molecule type" value="Genomic_DNA"/>
</dbReference>
<dbReference type="InterPro" id="IPR003715">
    <property type="entry name" value="Poly_export_N"/>
</dbReference>
<dbReference type="GO" id="GO:0009279">
    <property type="term" value="C:cell outer membrane"/>
    <property type="evidence" value="ECO:0007669"/>
    <property type="project" value="UniProtKB-SubCell"/>
</dbReference>
<dbReference type="GO" id="GO:0015288">
    <property type="term" value="F:porin activity"/>
    <property type="evidence" value="ECO:0007669"/>
    <property type="project" value="UniProtKB-KW"/>
</dbReference>
<dbReference type="GO" id="GO:0015159">
    <property type="term" value="F:polysaccharide transmembrane transporter activity"/>
    <property type="evidence" value="ECO:0007669"/>
    <property type="project" value="InterPro"/>
</dbReference>
<keyword evidence="3" id="KW-0813">Transport</keyword>
<evidence type="ECO:0000313" key="17">
    <source>
        <dbReference type="EMBL" id="SCZ55872.1"/>
    </source>
</evidence>